<name>A0ABR5S5Y8_9MICO</name>
<dbReference type="CDD" id="cd06530">
    <property type="entry name" value="S26_SPase_I"/>
    <property type="match status" value="1"/>
</dbReference>
<feature type="compositionally biased region" description="Basic and acidic residues" evidence="1">
    <location>
        <begin position="294"/>
        <end position="336"/>
    </location>
</feature>
<reference evidence="3 4" key="1">
    <citation type="journal article" date="2016" name="Front. Microbiol.">
        <title>Genomic Resource of Rice Seed Associated Bacteria.</title>
        <authorList>
            <person name="Midha S."/>
            <person name="Bansal K."/>
            <person name="Sharma S."/>
            <person name="Kumar N."/>
            <person name="Patil P.P."/>
            <person name="Chaudhry V."/>
            <person name="Patil P.B."/>
        </authorList>
    </citation>
    <scope>NUCLEOTIDE SEQUENCE [LARGE SCALE GENOMIC DNA]</scope>
    <source>
        <strain evidence="3 4">NS263</strain>
    </source>
</reference>
<sequence>MTAGTADAGVVPTARRRRAPGRAVRTRVVVTVAVVLLVLLAVGVAMAAGVRTFDVRTPSMGRAAPVGSLVVTVPPGQHRLAVGDVVTFVPPVAEGGGTAARLPYTHRVTAVVDGAITTKGDANGAADAWTISRGDVVGRVVAVLPGGGWALRMLPWTAGGIGLVWLLTGTVAARAPRTAARLVGVSAVLAVVVAVFRPFVALVVTGVDPGARPTAHVVSTGLLPIRAVGPSGASERLLSGSVGQVALPPGSDGAVALTAQLDLPPIGWVTLALVCAVPLVLGVLLARSSRRAPSERVDAADVLTDRTGARPTDRGTDRRTDRSTDRPADSATHRLADSTTDATTDPATDATTDSATESPVVPTVPA</sequence>
<evidence type="ECO:0000313" key="3">
    <source>
        <dbReference type="EMBL" id="KTR39033.1"/>
    </source>
</evidence>
<proteinExistence type="predicted"/>
<keyword evidence="4" id="KW-1185">Reference proteome</keyword>
<feature type="transmembrane region" description="Helical" evidence="2">
    <location>
        <begin position="182"/>
        <end position="204"/>
    </location>
</feature>
<feature type="transmembrane region" description="Helical" evidence="2">
    <location>
        <begin position="266"/>
        <end position="286"/>
    </location>
</feature>
<feature type="transmembrane region" description="Helical" evidence="2">
    <location>
        <begin position="153"/>
        <end position="175"/>
    </location>
</feature>
<organism evidence="3 4">
    <name type="scientific">Curtobacterium oceanosedimentum</name>
    <dbReference type="NCBI Taxonomy" id="465820"/>
    <lineage>
        <taxon>Bacteria</taxon>
        <taxon>Bacillati</taxon>
        <taxon>Actinomycetota</taxon>
        <taxon>Actinomycetes</taxon>
        <taxon>Micrococcales</taxon>
        <taxon>Microbacteriaceae</taxon>
        <taxon>Curtobacterium</taxon>
    </lineage>
</organism>
<dbReference type="EMBL" id="LDRB01000061">
    <property type="protein sequence ID" value="KTR39033.1"/>
    <property type="molecule type" value="Genomic_DNA"/>
</dbReference>
<dbReference type="InterPro" id="IPR019533">
    <property type="entry name" value="Peptidase_S26"/>
</dbReference>
<gene>
    <name evidence="3" type="ORF">NS263_11455</name>
</gene>
<evidence type="ECO:0008006" key="5">
    <source>
        <dbReference type="Google" id="ProtNLM"/>
    </source>
</evidence>
<evidence type="ECO:0000256" key="2">
    <source>
        <dbReference type="SAM" id="Phobius"/>
    </source>
</evidence>
<keyword evidence="2" id="KW-0812">Transmembrane</keyword>
<feature type="transmembrane region" description="Helical" evidence="2">
    <location>
        <begin position="28"/>
        <end position="50"/>
    </location>
</feature>
<dbReference type="RefSeq" id="WP_058729398.1">
    <property type="nucleotide sequence ID" value="NZ_LDRB01000061.1"/>
</dbReference>
<protein>
    <recommendedName>
        <fullName evidence="5">Peptidase S26 domain-containing protein</fullName>
    </recommendedName>
</protein>
<comment type="caution">
    <text evidence="3">The sequence shown here is derived from an EMBL/GenBank/DDBJ whole genome shotgun (WGS) entry which is preliminary data.</text>
</comment>
<keyword evidence="2" id="KW-1133">Transmembrane helix</keyword>
<keyword evidence="2" id="KW-0472">Membrane</keyword>
<dbReference type="Proteomes" id="UP000078335">
    <property type="component" value="Unassembled WGS sequence"/>
</dbReference>
<feature type="compositionally biased region" description="Low complexity" evidence="1">
    <location>
        <begin position="337"/>
        <end position="356"/>
    </location>
</feature>
<evidence type="ECO:0000256" key="1">
    <source>
        <dbReference type="SAM" id="MobiDB-lite"/>
    </source>
</evidence>
<accession>A0ABR5S5Y8</accession>
<evidence type="ECO:0000313" key="4">
    <source>
        <dbReference type="Proteomes" id="UP000078335"/>
    </source>
</evidence>
<feature type="region of interest" description="Disordered" evidence="1">
    <location>
        <begin position="294"/>
        <end position="366"/>
    </location>
</feature>